<dbReference type="InterPro" id="IPR055470">
    <property type="entry name" value="DUF7042"/>
</dbReference>
<feature type="chain" id="PRO_5019801407" evidence="1">
    <location>
        <begin position="28"/>
        <end position="599"/>
    </location>
</feature>
<comment type="caution">
    <text evidence="6">The sequence shown here is derived from an EMBL/GenBank/DDBJ whole genome shotgun (WGS) entry which is preliminary data.</text>
</comment>
<dbReference type="InterPro" id="IPR055472">
    <property type="entry name" value="DUF7044"/>
</dbReference>
<dbReference type="Pfam" id="PF23069">
    <property type="entry name" value="DUF7042"/>
    <property type="match status" value="1"/>
</dbReference>
<evidence type="ECO:0000313" key="7">
    <source>
        <dbReference type="Proteomes" id="UP000291343"/>
    </source>
</evidence>
<protein>
    <submittedName>
        <fullName evidence="6">Uncharacterized protein</fullName>
    </submittedName>
</protein>
<organism evidence="6 7">
    <name type="scientific">Laodelphax striatellus</name>
    <name type="common">Small brown planthopper</name>
    <name type="synonym">Delphax striatella</name>
    <dbReference type="NCBI Taxonomy" id="195883"/>
    <lineage>
        <taxon>Eukaryota</taxon>
        <taxon>Metazoa</taxon>
        <taxon>Ecdysozoa</taxon>
        <taxon>Arthropoda</taxon>
        <taxon>Hexapoda</taxon>
        <taxon>Insecta</taxon>
        <taxon>Pterygota</taxon>
        <taxon>Neoptera</taxon>
        <taxon>Paraneoptera</taxon>
        <taxon>Hemiptera</taxon>
        <taxon>Auchenorrhyncha</taxon>
        <taxon>Fulgoroidea</taxon>
        <taxon>Delphacidae</taxon>
        <taxon>Criomorphinae</taxon>
        <taxon>Laodelphax</taxon>
    </lineage>
</organism>
<dbReference type="STRING" id="195883.A0A482WJP3"/>
<dbReference type="Pfam" id="PF23070">
    <property type="entry name" value="DUF7043"/>
    <property type="match status" value="1"/>
</dbReference>
<dbReference type="InterPro" id="IPR055473">
    <property type="entry name" value="DUF7045"/>
</dbReference>
<dbReference type="AlphaFoldDB" id="A0A482WJP3"/>
<dbReference type="Pfam" id="PF23071">
    <property type="entry name" value="DUF7044"/>
    <property type="match status" value="1"/>
</dbReference>
<evidence type="ECO:0000259" key="3">
    <source>
        <dbReference type="Pfam" id="PF23070"/>
    </source>
</evidence>
<dbReference type="PANTHER" id="PTHR22255:SF4">
    <property type="entry name" value="CATION-INDEPENDENT MANNOSE-6-PHOSPHATE RECEPTOR"/>
    <property type="match status" value="1"/>
</dbReference>
<dbReference type="InterPro" id="IPR055471">
    <property type="entry name" value="DUF7043"/>
</dbReference>
<feature type="domain" description="DUF7045" evidence="5">
    <location>
        <begin position="406"/>
        <end position="505"/>
    </location>
</feature>
<dbReference type="OrthoDB" id="6380161at2759"/>
<name>A0A482WJP3_LAOST</name>
<feature type="signal peptide" evidence="1">
    <location>
        <begin position="1"/>
        <end position="27"/>
    </location>
</feature>
<keyword evidence="1" id="KW-0732">Signal</keyword>
<evidence type="ECO:0000259" key="5">
    <source>
        <dbReference type="Pfam" id="PF23073"/>
    </source>
</evidence>
<dbReference type="EMBL" id="QKKF02033617">
    <property type="protein sequence ID" value="RZF33678.1"/>
    <property type="molecule type" value="Genomic_DNA"/>
</dbReference>
<feature type="domain" description="DUF7042" evidence="2">
    <location>
        <begin position="146"/>
        <end position="276"/>
    </location>
</feature>
<evidence type="ECO:0000313" key="6">
    <source>
        <dbReference type="EMBL" id="RZF33678.1"/>
    </source>
</evidence>
<feature type="domain" description="DUF7044" evidence="4">
    <location>
        <begin position="29"/>
        <end position="122"/>
    </location>
</feature>
<evidence type="ECO:0000256" key="1">
    <source>
        <dbReference type="SAM" id="SignalP"/>
    </source>
</evidence>
<proteinExistence type="predicted"/>
<evidence type="ECO:0000259" key="2">
    <source>
        <dbReference type="Pfam" id="PF23069"/>
    </source>
</evidence>
<keyword evidence="7" id="KW-1185">Reference proteome</keyword>
<evidence type="ECO:0000259" key="4">
    <source>
        <dbReference type="Pfam" id="PF23071"/>
    </source>
</evidence>
<dbReference type="Pfam" id="PF23073">
    <property type="entry name" value="DUF7045"/>
    <property type="match status" value="1"/>
</dbReference>
<dbReference type="PANTHER" id="PTHR22255">
    <property type="entry name" value="LP06548P"/>
    <property type="match status" value="1"/>
</dbReference>
<feature type="domain" description="DUF7043" evidence="3">
    <location>
        <begin position="291"/>
        <end position="394"/>
    </location>
</feature>
<reference evidence="6 7" key="1">
    <citation type="journal article" date="2017" name="Gigascience">
        <title>Genome sequence of the small brown planthopper, Laodelphax striatellus.</title>
        <authorList>
            <person name="Zhu J."/>
            <person name="Jiang F."/>
            <person name="Wang X."/>
            <person name="Yang P."/>
            <person name="Bao Y."/>
            <person name="Zhao W."/>
            <person name="Wang W."/>
            <person name="Lu H."/>
            <person name="Wang Q."/>
            <person name="Cui N."/>
            <person name="Li J."/>
            <person name="Chen X."/>
            <person name="Luo L."/>
            <person name="Yu J."/>
            <person name="Kang L."/>
            <person name="Cui F."/>
        </authorList>
    </citation>
    <scope>NUCLEOTIDE SEQUENCE [LARGE SCALE GENOMIC DNA]</scope>
    <source>
        <strain evidence="6">Lst14</strain>
    </source>
</reference>
<dbReference type="InParanoid" id="A0A482WJP3"/>
<dbReference type="Proteomes" id="UP000291343">
    <property type="component" value="Unassembled WGS sequence"/>
</dbReference>
<accession>A0A482WJP3</accession>
<sequence>MSAAQGFTFSLICVLVSLHSHLLTCDALCYFPTELQGEFLMQSSKSEIQYSSINITADAIPIWGMCHRRIGNNYILLDNFIGDNGIRCFHFTLKSKNILVVRTEGLGECYTSVGAAEATCLHSKDYQTTELLLFKERDVGGEEISKSFCPVHGKFSFRYNLDDGIEDKEECSNSLSVMDSCPIPTQPSSSVSLHFQGCSFGDTNMTFHCLGDWEGPGNQRYVAFLNPSEANNGKPRYRCALYHTDRSGKVYLAFSSDSSCTSNLHNSTSGYETMVLTPLKEEEYPPKVLMSACKFPEWMQGTWVNLNVKGQIMSFADHSLLKMFQILCIGTPNPATNKFPVFIRDECGGEAYNCIWIEKRADNVLEFQLGLSPSVTYNESLCIDSNFPHRNWITQGRLDKLDESPCPITGEYTGLIPDNSGLCAKLSSDCKSKEIMYYTMSECESDIYEERDYRCLGQWEENGLMYTYTQRRDIGTYECFVGSIISETEIYIKEAGEDCARSVNPHNRGMKLTNKGKCTDSQHNPVPWDTGIRQTTYPHPTGMWHSTRPPYVTKPWKPITAPPRIRNEVAKAGSISSYASNVVIAVSASVLFVFYTSLS</sequence>
<gene>
    <name evidence="6" type="ORF">LSTR_LSTR007056</name>
</gene>